<evidence type="ECO:0000256" key="1">
    <source>
        <dbReference type="ARBA" id="ARBA00023015"/>
    </source>
</evidence>
<feature type="domain" description="HVO-0513-like N-terminal" evidence="4">
    <location>
        <begin position="2"/>
        <end position="137"/>
    </location>
</feature>
<dbReference type="EMBL" id="CP100356">
    <property type="protein sequence ID" value="UTF55638.1"/>
    <property type="molecule type" value="Genomic_DNA"/>
</dbReference>
<dbReference type="KEGG" id="sawl:NGM29_19780"/>
<evidence type="ECO:0000313" key="5">
    <source>
        <dbReference type="EMBL" id="UTF55638.1"/>
    </source>
</evidence>
<organism evidence="5 6">
    <name type="scientific">Natronosalvus rutilus</name>
    <dbReference type="NCBI Taxonomy" id="2953753"/>
    <lineage>
        <taxon>Archaea</taxon>
        <taxon>Methanobacteriati</taxon>
        <taxon>Methanobacteriota</taxon>
        <taxon>Stenosarchaea group</taxon>
        <taxon>Halobacteria</taxon>
        <taxon>Halobacteriales</taxon>
        <taxon>Natrialbaceae</taxon>
        <taxon>Natronosalvus</taxon>
    </lineage>
</organism>
<accession>A0A9E7NEY7</accession>
<keyword evidence="6" id="KW-1185">Reference proteome</keyword>
<evidence type="ECO:0000259" key="3">
    <source>
        <dbReference type="Pfam" id="PF04967"/>
    </source>
</evidence>
<evidence type="ECO:0000313" key="6">
    <source>
        <dbReference type="Proteomes" id="UP001056855"/>
    </source>
</evidence>
<feature type="domain" description="HTH bat-type" evidence="3">
    <location>
        <begin position="148"/>
        <end position="199"/>
    </location>
</feature>
<geneLocation type="plasmid" evidence="5 6">
    <name>unnamed1</name>
</geneLocation>
<proteinExistence type="predicted"/>
<dbReference type="Pfam" id="PF04967">
    <property type="entry name" value="HTH_10"/>
    <property type="match status" value="1"/>
</dbReference>
<dbReference type="PANTHER" id="PTHR34236">
    <property type="entry name" value="DIMETHYL SULFOXIDE REDUCTASE TRANSCRIPTIONAL ACTIVATOR"/>
    <property type="match status" value="1"/>
</dbReference>
<dbReference type="Pfam" id="PF24278">
    <property type="entry name" value="HVO_0513_N"/>
    <property type="match status" value="1"/>
</dbReference>
<name>A0A9E7NEY7_9EURY</name>
<keyword evidence="1" id="KW-0805">Transcription regulation</keyword>
<sequence>MHQFLVDQDSIQRAYLRHWNFSNPEYITTLLQIAGNVEEGRDEYLAALNTAESVQEYDVTPIHDRSFYVYIRESAQGFASRLRALLTDTDLLIVPPIEYGTHGEMLFEVAGEQDALQSLVANLPDHLSVSVNRLSEYDAYRESQVTALTDRQEEVLDVAREHGYYEIPRQTSVREIADELGCSKSTAANHLRKTEARLVALYEDRSAKK</sequence>
<keyword evidence="5" id="KW-0614">Plasmid</keyword>
<dbReference type="Gene3D" id="1.10.10.10">
    <property type="entry name" value="Winged helix-like DNA-binding domain superfamily/Winged helix DNA-binding domain"/>
    <property type="match status" value="1"/>
</dbReference>
<dbReference type="AlphaFoldDB" id="A0A9E7NEY7"/>
<gene>
    <name evidence="5" type="ORF">NGM29_19780</name>
</gene>
<dbReference type="SUPFAM" id="SSF88659">
    <property type="entry name" value="Sigma3 and sigma4 domains of RNA polymerase sigma factors"/>
    <property type="match status" value="1"/>
</dbReference>
<dbReference type="PANTHER" id="PTHR34236:SF1">
    <property type="entry name" value="DIMETHYL SULFOXIDE REDUCTASE TRANSCRIPTIONAL ACTIVATOR"/>
    <property type="match status" value="1"/>
</dbReference>
<reference evidence="5" key="1">
    <citation type="submission" date="2022-06" db="EMBL/GenBank/DDBJ databases">
        <title>Diverse halophilic archaea isolated from saline environments.</title>
        <authorList>
            <person name="Cui H.-L."/>
        </authorList>
    </citation>
    <scope>NUCLEOTIDE SEQUENCE</scope>
    <source>
        <strain evidence="5">WLHS1</strain>
        <plasmid evidence="5">unnamed1</plasmid>
    </source>
</reference>
<evidence type="ECO:0000256" key="2">
    <source>
        <dbReference type="ARBA" id="ARBA00023163"/>
    </source>
</evidence>
<dbReference type="InterPro" id="IPR036388">
    <property type="entry name" value="WH-like_DNA-bd_sf"/>
</dbReference>
<dbReference type="Proteomes" id="UP001056855">
    <property type="component" value="Plasmid unnamed1"/>
</dbReference>
<evidence type="ECO:0000259" key="4">
    <source>
        <dbReference type="Pfam" id="PF24278"/>
    </source>
</evidence>
<dbReference type="GeneID" id="73292336"/>
<dbReference type="RefSeq" id="WP_254160878.1">
    <property type="nucleotide sequence ID" value="NZ_CP100356.1"/>
</dbReference>
<protein>
    <submittedName>
        <fullName evidence="5">Helix-turn-helix domain-containing protein</fullName>
    </submittedName>
</protein>
<dbReference type="InterPro" id="IPR013324">
    <property type="entry name" value="RNA_pol_sigma_r3/r4-like"/>
</dbReference>
<dbReference type="InterPro" id="IPR007050">
    <property type="entry name" value="HTH_bacterioopsin"/>
</dbReference>
<keyword evidence="2" id="KW-0804">Transcription</keyword>
<dbReference type="InterPro" id="IPR056493">
    <property type="entry name" value="HVO_0513_N"/>
</dbReference>